<evidence type="ECO:0000313" key="4">
    <source>
        <dbReference type="Proteomes" id="UP001552299"/>
    </source>
</evidence>
<accession>A0ABD0UTN4</accession>
<organism evidence="3 4">
    <name type="scientific">Dendrobium thyrsiflorum</name>
    <name type="common">Pinecone-like raceme dendrobium</name>
    <name type="synonym">Orchid</name>
    <dbReference type="NCBI Taxonomy" id="117978"/>
    <lineage>
        <taxon>Eukaryota</taxon>
        <taxon>Viridiplantae</taxon>
        <taxon>Streptophyta</taxon>
        <taxon>Embryophyta</taxon>
        <taxon>Tracheophyta</taxon>
        <taxon>Spermatophyta</taxon>
        <taxon>Magnoliopsida</taxon>
        <taxon>Liliopsida</taxon>
        <taxon>Asparagales</taxon>
        <taxon>Orchidaceae</taxon>
        <taxon>Epidendroideae</taxon>
        <taxon>Malaxideae</taxon>
        <taxon>Dendrobiinae</taxon>
        <taxon>Dendrobium</taxon>
    </lineage>
</organism>
<keyword evidence="1" id="KW-0732">Signal</keyword>
<proteinExistence type="predicted"/>
<feature type="signal peptide" evidence="1">
    <location>
        <begin position="1"/>
        <end position="29"/>
    </location>
</feature>
<sequence>MELSRKMVAILLLLVVLLLAFGTMQQATAMRTAAEKFACGNILILQGCSEQSCASACAKWSYKSINCISNYKCKCWC</sequence>
<evidence type="ECO:0000313" key="2">
    <source>
        <dbReference type="EMBL" id="KAL0916263.1"/>
    </source>
</evidence>
<keyword evidence="4" id="KW-1185">Reference proteome</keyword>
<protein>
    <submittedName>
        <fullName evidence="3">Uncharacterized protein</fullName>
    </submittedName>
</protein>
<evidence type="ECO:0000256" key="1">
    <source>
        <dbReference type="SAM" id="SignalP"/>
    </source>
</evidence>
<evidence type="ECO:0000313" key="3">
    <source>
        <dbReference type="EMBL" id="KAL0916264.1"/>
    </source>
</evidence>
<dbReference type="Proteomes" id="UP001552299">
    <property type="component" value="Unassembled WGS sequence"/>
</dbReference>
<feature type="chain" id="PRO_5044723083" evidence="1">
    <location>
        <begin position="30"/>
        <end position="77"/>
    </location>
</feature>
<gene>
    <name evidence="2" type="ORF">M5K25_013758</name>
    <name evidence="3" type="ORF">M5K25_013759</name>
</gene>
<name>A0ABD0UTN4_DENTH</name>
<dbReference type="EMBL" id="JANQDX010000011">
    <property type="protein sequence ID" value="KAL0916263.1"/>
    <property type="molecule type" value="Genomic_DNA"/>
</dbReference>
<dbReference type="EMBL" id="JANQDX010000011">
    <property type="protein sequence ID" value="KAL0916264.1"/>
    <property type="molecule type" value="Genomic_DNA"/>
</dbReference>
<dbReference type="AlphaFoldDB" id="A0ABD0UTN4"/>
<comment type="caution">
    <text evidence="3">The sequence shown here is derived from an EMBL/GenBank/DDBJ whole genome shotgun (WGS) entry which is preliminary data.</text>
</comment>
<reference evidence="3 4" key="1">
    <citation type="journal article" date="2024" name="Plant Biotechnol. J.">
        <title>Dendrobium thyrsiflorum genome and its molecular insights into genes involved in important horticultural traits.</title>
        <authorList>
            <person name="Chen B."/>
            <person name="Wang J.Y."/>
            <person name="Zheng P.J."/>
            <person name="Li K.L."/>
            <person name="Liang Y.M."/>
            <person name="Chen X.F."/>
            <person name="Zhang C."/>
            <person name="Zhao X."/>
            <person name="He X."/>
            <person name="Zhang G.Q."/>
            <person name="Liu Z.J."/>
            <person name="Xu Q."/>
        </authorList>
    </citation>
    <scope>NUCLEOTIDE SEQUENCE [LARGE SCALE GENOMIC DNA]</scope>
    <source>
        <strain evidence="3">GZMU011</strain>
    </source>
</reference>